<sequence>MTEDAVAAHRVMERYQQDVEKDDAELEKLHTRAIQGEIRRNKRNRGVGVDDSDDEDEEDAENRRRRRKMNDRFDRTDIEALKNRPETAAFAQAYNRGLKDEVEDEFAYLNKQSVNPLGDILMGRPKEHEAASDDGEGDDEGGGGEDQDEDSDRPFINRSDILRELKETVKANPDGEHEEFDTNDVSFIERGHEEDEDLVPVKTILGPTKTKITSRRMDIDYDEPRPFMHDDENGQKRMKLWANAESRKTKTTAGFGRGAAAVTGLGRKAPGAGKAGVGSGSRSSASTSGQQRTSSKPLKAASSMLKSVDQKRGDLFAP</sequence>
<feature type="compositionally biased region" description="Basic and acidic residues" evidence="1">
    <location>
        <begin position="70"/>
        <end position="85"/>
    </location>
</feature>
<evidence type="ECO:0000259" key="2">
    <source>
        <dbReference type="Pfam" id="PF09444"/>
    </source>
</evidence>
<feature type="region of interest" description="Disordered" evidence="1">
    <location>
        <begin position="1"/>
        <end position="88"/>
    </location>
</feature>
<feature type="compositionally biased region" description="Low complexity" evidence="1">
    <location>
        <begin position="280"/>
        <end position="295"/>
    </location>
</feature>
<name>A0ABR1K4H7_9AGAR</name>
<accession>A0ABR1K4H7</accession>
<feature type="region of interest" description="Disordered" evidence="1">
    <location>
        <begin position="245"/>
        <end position="318"/>
    </location>
</feature>
<feature type="compositionally biased region" description="Basic and acidic residues" evidence="1">
    <location>
        <begin position="308"/>
        <end position="318"/>
    </location>
</feature>
<protein>
    <recommendedName>
        <fullName evidence="2">DNA replication checkpoint mediator MRC1 domain-containing protein</fullName>
    </recommendedName>
</protein>
<feature type="compositionally biased region" description="Acidic residues" evidence="1">
    <location>
        <begin position="132"/>
        <end position="151"/>
    </location>
</feature>
<comment type="caution">
    <text evidence="3">The sequence shown here is derived from an EMBL/GenBank/DDBJ whole genome shotgun (WGS) entry which is preliminary data.</text>
</comment>
<evidence type="ECO:0000256" key="1">
    <source>
        <dbReference type="SAM" id="MobiDB-lite"/>
    </source>
</evidence>
<keyword evidence="4" id="KW-1185">Reference proteome</keyword>
<evidence type="ECO:0000313" key="3">
    <source>
        <dbReference type="EMBL" id="KAK7470980.1"/>
    </source>
</evidence>
<evidence type="ECO:0000313" key="4">
    <source>
        <dbReference type="Proteomes" id="UP001498398"/>
    </source>
</evidence>
<proteinExistence type="predicted"/>
<dbReference type="Proteomes" id="UP001498398">
    <property type="component" value="Unassembled WGS sequence"/>
</dbReference>
<organism evidence="3 4">
    <name type="scientific">Marasmiellus scandens</name>
    <dbReference type="NCBI Taxonomy" id="2682957"/>
    <lineage>
        <taxon>Eukaryota</taxon>
        <taxon>Fungi</taxon>
        <taxon>Dikarya</taxon>
        <taxon>Basidiomycota</taxon>
        <taxon>Agaricomycotina</taxon>
        <taxon>Agaricomycetes</taxon>
        <taxon>Agaricomycetidae</taxon>
        <taxon>Agaricales</taxon>
        <taxon>Marasmiineae</taxon>
        <taxon>Omphalotaceae</taxon>
        <taxon>Marasmiellus</taxon>
    </lineage>
</organism>
<feature type="domain" description="DNA replication checkpoint mediator MRC1" evidence="2">
    <location>
        <begin position="5"/>
        <end position="92"/>
    </location>
</feature>
<reference evidence="3 4" key="1">
    <citation type="submission" date="2024-01" db="EMBL/GenBank/DDBJ databases">
        <title>A draft genome for the cacao thread blight pathogen Marasmiellus scandens.</title>
        <authorList>
            <person name="Baruah I.K."/>
            <person name="Leung J."/>
            <person name="Bukari Y."/>
            <person name="Amoako-Attah I."/>
            <person name="Meinhardt L.W."/>
            <person name="Bailey B.A."/>
            <person name="Cohen S.P."/>
        </authorList>
    </citation>
    <scope>NUCLEOTIDE SEQUENCE [LARGE SCALE GENOMIC DNA]</scope>
    <source>
        <strain evidence="3 4">GH-19</strain>
    </source>
</reference>
<dbReference type="EMBL" id="JBANRG010000002">
    <property type="protein sequence ID" value="KAK7470980.1"/>
    <property type="molecule type" value="Genomic_DNA"/>
</dbReference>
<feature type="region of interest" description="Disordered" evidence="1">
    <location>
        <begin position="116"/>
        <end position="159"/>
    </location>
</feature>
<feature type="compositionally biased region" description="Acidic residues" evidence="1">
    <location>
        <begin position="50"/>
        <end position="60"/>
    </location>
</feature>
<dbReference type="Pfam" id="PF09444">
    <property type="entry name" value="MRC1"/>
    <property type="match status" value="1"/>
</dbReference>
<dbReference type="InterPro" id="IPR018564">
    <property type="entry name" value="Repl_chkpnt_MRC1_dom"/>
</dbReference>
<feature type="compositionally biased region" description="Basic and acidic residues" evidence="1">
    <location>
        <begin position="1"/>
        <end position="19"/>
    </location>
</feature>
<gene>
    <name evidence="3" type="ORF">VKT23_002394</name>
</gene>